<dbReference type="AlphaFoldDB" id="A0A9W6S8P1"/>
<dbReference type="EMBL" id="BSTK01000012">
    <property type="protein sequence ID" value="GLY89099.1"/>
    <property type="molecule type" value="Genomic_DNA"/>
</dbReference>
<accession>A0A9W6S8P1</accession>
<feature type="domain" description="DUF3592" evidence="2">
    <location>
        <begin position="55"/>
        <end position="131"/>
    </location>
</feature>
<proteinExistence type="predicted"/>
<reference evidence="3" key="1">
    <citation type="submission" date="2023-03" db="EMBL/GenBank/DDBJ databases">
        <title>Actinoallomurus iriomotensis NBRC 103684.</title>
        <authorList>
            <person name="Ichikawa N."/>
            <person name="Sato H."/>
            <person name="Tonouchi N."/>
        </authorList>
    </citation>
    <scope>NUCLEOTIDE SEQUENCE</scope>
    <source>
        <strain evidence="3">NBRC 103684</strain>
    </source>
</reference>
<feature type="transmembrane region" description="Helical" evidence="1">
    <location>
        <begin position="130"/>
        <end position="156"/>
    </location>
</feature>
<comment type="caution">
    <text evidence="3">The sequence shown here is derived from an EMBL/GenBank/DDBJ whole genome shotgun (WGS) entry which is preliminary data.</text>
</comment>
<gene>
    <name evidence="3" type="ORF">Airi02_070280</name>
</gene>
<protein>
    <recommendedName>
        <fullName evidence="2">DUF3592 domain-containing protein</fullName>
    </recommendedName>
</protein>
<keyword evidence="1" id="KW-0472">Membrane</keyword>
<evidence type="ECO:0000259" key="2">
    <source>
        <dbReference type="Pfam" id="PF12158"/>
    </source>
</evidence>
<dbReference type="InterPro" id="IPR021994">
    <property type="entry name" value="DUF3592"/>
</dbReference>
<name>A0A9W6S8P1_9ACTN</name>
<organism evidence="3 4">
    <name type="scientific">Actinoallomurus iriomotensis</name>
    <dbReference type="NCBI Taxonomy" id="478107"/>
    <lineage>
        <taxon>Bacteria</taxon>
        <taxon>Bacillati</taxon>
        <taxon>Actinomycetota</taxon>
        <taxon>Actinomycetes</taxon>
        <taxon>Streptosporangiales</taxon>
        <taxon>Thermomonosporaceae</taxon>
        <taxon>Actinoallomurus</taxon>
    </lineage>
</organism>
<feature type="transmembrane region" description="Helical" evidence="1">
    <location>
        <begin position="21"/>
        <end position="42"/>
    </location>
</feature>
<dbReference type="Proteomes" id="UP001165074">
    <property type="component" value="Unassembled WGS sequence"/>
</dbReference>
<dbReference type="Pfam" id="PF12158">
    <property type="entry name" value="DUF3592"/>
    <property type="match status" value="1"/>
</dbReference>
<evidence type="ECO:0000313" key="4">
    <source>
        <dbReference type="Proteomes" id="UP001165074"/>
    </source>
</evidence>
<keyword evidence="1" id="KW-1133">Transmembrane helix</keyword>
<keyword evidence="4" id="KW-1185">Reference proteome</keyword>
<sequence length="258" mass="28144">MTYRSALDRLVPMRNGRLFTIVGGVFGLVGLVLLCVGIAVAASTASFLASADRADGTVVALTARTNTTRSSSGHVRTSTHWYPTVRFTVDGRSYSFQSSTGNNPPAYEEGDGVPVAYDPDDPSDARIASFWSAFLAPLIVGGLSMVFTPIGAVLFVRGRRIQRLRARLWSQGRQVWAKIERVGRDLGTEVNGRHPYVVHASWQDERTGRTYTATSDNLRNDPGPRLRGRTHVRVLYDPADPDRNLVDLDALPSPADGS</sequence>
<evidence type="ECO:0000256" key="1">
    <source>
        <dbReference type="SAM" id="Phobius"/>
    </source>
</evidence>
<evidence type="ECO:0000313" key="3">
    <source>
        <dbReference type="EMBL" id="GLY89099.1"/>
    </source>
</evidence>
<keyword evidence="1" id="KW-0812">Transmembrane</keyword>